<dbReference type="Proteomes" id="UP000295788">
    <property type="component" value="Unassembled WGS sequence"/>
</dbReference>
<dbReference type="AlphaFoldDB" id="A0A4R3KJF4"/>
<accession>A0A4R3KJF4</accession>
<reference evidence="2 3" key="1">
    <citation type="submission" date="2019-03" db="EMBL/GenBank/DDBJ databases">
        <title>Genomic Encyclopedia of Type Strains, Phase IV (KMG-IV): sequencing the most valuable type-strain genomes for metagenomic binning, comparative biology and taxonomic classification.</title>
        <authorList>
            <person name="Goeker M."/>
        </authorList>
    </citation>
    <scope>NUCLEOTIDE SEQUENCE [LARGE SCALE GENOMIC DNA]</scope>
    <source>
        <strain evidence="2 3">DSM 23802</strain>
    </source>
</reference>
<evidence type="ECO:0000313" key="2">
    <source>
        <dbReference type="EMBL" id="TCS83729.1"/>
    </source>
</evidence>
<organism evidence="2 3">
    <name type="scientific">Tepidibacillus fermentans</name>
    <dbReference type="NCBI Taxonomy" id="1281767"/>
    <lineage>
        <taxon>Bacteria</taxon>
        <taxon>Bacillati</taxon>
        <taxon>Bacillota</taxon>
        <taxon>Bacilli</taxon>
        <taxon>Bacillales</taxon>
        <taxon>Bacillaceae</taxon>
        <taxon>Tepidibacillus</taxon>
    </lineage>
</organism>
<name>A0A4R3KJF4_9BACI</name>
<keyword evidence="1" id="KW-1133">Transmembrane helix</keyword>
<keyword evidence="1" id="KW-0472">Membrane</keyword>
<gene>
    <name evidence="2" type="ORF">EDD72_10352</name>
</gene>
<dbReference type="OrthoDB" id="1640349at2"/>
<comment type="caution">
    <text evidence="2">The sequence shown here is derived from an EMBL/GenBank/DDBJ whole genome shotgun (WGS) entry which is preliminary data.</text>
</comment>
<protein>
    <recommendedName>
        <fullName evidence="4">Stage IV sporulation protein</fullName>
    </recommendedName>
</protein>
<dbReference type="PIRSF" id="PIRSF029895">
    <property type="entry name" value="SpoIV"/>
    <property type="match status" value="1"/>
</dbReference>
<keyword evidence="3" id="KW-1185">Reference proteome</keyword>
<dbReference type="EMBL" id="SMAB01000003">
    <property type="protein sequence ID" value="TCS83729.1"/>
    <property type="molecule type" value="Genomic_DNA"/>
</dbReference>
<dbReference type="RefSeq" id="WP_132767131.1">
    <property type="nucleotide sequence ID" value="NZ_SMAB01000003.1"/>
</dbReference>
<proteinExistence type="predicted"/>
<dbReference type="NCBIfam" id="TIGR02876">
    <property type="entry name" value="spore_yqfD"/>
    <property type="match status" value="1"/>
</dbReference>
<dbReference type="Pfam" id="PF06898">
    <property type="entry name" value="YqfD"/>
    <property type="match status" value="1"/>
</dbReference>
<evidence type="ECO:0000313" key="3">
    <source>
        <dbReference type="Proteomes" id="UP000295788"/>
    </source>
</evidence>
<dbReference type="InterPro" id="IPR010690">
    <property type="entry name" value="YqfD"/>
</dbReference>
<sequence length="395" mass="45581">MNVRGVKWIKGYVTCTIRGKYIERFINVAVKEKLEFWDFRLLENGYASFSISLADFFKLRPILKKTYTKVHVQQKIGLPFILAKLGKRKGVATGLIFFFLLLYLLSSMIWSIHIEGNKMMKEEEVYQALYELGIHRGMFKYQLPKYELLQEQLEAKLEQASWVGVKVKGTQLQITIAEKVIPPKTTPIGPQHIVSSKNAVITKILAKKGVPLVEVNDRVKKGDILISGLLGKDENQQPVAANGEVRGIVWYHSYVTIPLKQQWREYTGQYIEREYLTLGKRMIKIKGQKEIPYPTYQSIYEQKMVQFKNYKLPVTLVRERVLEYNEKDRNISENDAVKLGIEQAKKDLFRKIAAGSEIKSEKVLHQTTDHGKVILQILFEVDEDITTTIPIVQGE</sequence>
<evidence type="ECO:0000256" key="1">
    <source>
        <dbReference type="SAM" id="Phobius"/>
    </source>
</evidence>
<feature type="transmembrane region" description="Helical" evidence="1">
    <location>
        <begin position="91"/>
        <end position="112"/>
    </location>
</feature>
<evidence type="ECO:0008006" key="4">
    <source>
        <dbReference type="Google" id="ProtNLM"/>
    </source>
</evidence>
<keyword evidence="1" id="KW-0812">Transmembrane</keyword>